<reference evidence="2 3" key="1">
    <citation type="submission" date="2016-06" db="EMBL/GenBank/DDBJ databases">
        <authorList>
            <person name="Ramos C."/>
            <person name="Pintado A."/>
            <person name="Crespo-Gomez J.I."/>
        </authorList>
    </citation>
    <scope>NUCLEOTIDE SEQUENCE [LARGE SCALE GENOMIC DNA]</scope>
    <source>
        <strain evidence="2 3">AVO110</strain>
    </source>
</reference>
<proteinExistence type="predicted"/>
<organism evidence="2 3">
    <name type="scientific">Aquipseudomonas alcaligenes</name>
    <name type="common">Pseudomonas alcaligenes</name>
    <dbReference type="NCBI Taxonomy" id="43263"/>
    <lineage>
        <taxon>Bacteria</taxon>
        <taxon>Pseudomonadati</taxon>
        <taxon>Pseudomonadota</taxon>
        <taxon>Gammaproteobacteria</taxon>
        <taxon>Pseudomonadales</taxon>
        <taxon>Pseudomonadaceae</taxon>
        <taxon>Aquipseudomonas</taxon>
    </lineage>
</organism>
<dbReference type="RefSeq" id="WP_187805680.1">
    <property type="nucleotide sequence ID" value="NZ_LZEU01000001.1"/>
</dbReference>
<evidence type="ECO:0000313" key="3">
    <source>
        <dbReference type="Proteomes" id="UP000744555"/>
    </source>
</evidence>
<sequence>MPLTYASKIRLAVALLLTTALLPLQSHAGQASGQMPVSLTIVDSCQIDAQRSADALSVKSSQCAPAASYRVMYDAQGQQVDRTASAQAITQVQAQGDQPTRVTLYW</sequence>
<evidence type="ECO:0000256" key="1">
    <source>
        <dbReference type="SAM" id="SignalP"/>
    </source>
</evidence>
<comment type="caution">
    <text evidence="2">The sequence shown here is derived from an EMBL/GenBank/DDBJ whole genome shotgun (WGS) entry which is preliminary data.</text>
</comment>
<feature type="chain" id="PRO_5046855418" evidence="1">
    <location>
        <begin position="29"/>
        <end position="106"/>
    </location>
</feature>
<dbReference type="EMBL" id="LZEU01000001">
    <property type="protein sequence ID" value="MBC9250592.1"/>
    <property type="molecule type" value="Genomic_DNA"/>
</dbReference>
<evidence type="ECO:0000313" key="2">
    <source>
        <dbReference type="EMBL" id="MBC9250592.1"/>
    </source>
</evidence>
<name>A0ABR7S1K2_AQUAC</name>
<feature type="signal peptide" evidence="1">
    <location>
        <begin position="1"/>
        <end position="28"/>
    </location>
</feature>
<accession>A0ABR7S1K2</accession>
<keyword evidence="3" id="KW-1185">Reference proteome</keyword>
<protein>
    <submittedName>
        <fullName evidence="2">Uncharacterized protein</fullName>
    </submittedName>
</protein>
<keyword evidence="1" id="KW-0732">Signal</keyword>
<dbReference type="Proteomes" id="UP000744555">
    <property type="component" value="Unassembled WGS sequence"/>
</dbReference>
<gene>
    <name evidence="2" type="ORF">A9179_09930</name>
</gene>